<sequence length="350" mass="38191">MLLSTILSLPDGLADQLTSLGILTDTELIFSNASPLEIYARLSPKTLSFTEFEACIEALSEKLAAPGQNILEIKQESRLNFKIETFPSLDSHLGGGLPSARVIEISGDKGSGKTTFLLNCVLSTLLQNKNVEALWIDTTGDFSTERTMDILQASQETHDELEMILQRLHVSTATDIESIQEIIRAVDGQLASDPSRRIRCIVIDTITPVVGPYLSAVSSQGHAIMTALMRYLRHLATRYSTLILVVNNATLMRAPSSVQEPGTFEPIPNPQSAFASTTRKPALGPSFTFMTDATLWLTVWPDPNEGEPDGSTAHTVEVLRSKFSSSNVWSTFKIARTGKLISGHLRSNSS</sequence>
<dbReference type="GO" id="GO:0140664">
    <property type="term" value="F:ATP-dependent DNA damage sensor activity"/>
    <property type="evidence" value="ECO:0007669"/>
    <property type="project" value="InterPro"/>
</dbReference>
<name>A0A0D0C626_9AGAR</name>
<dbReference type="OrthoDB" id="336321at2759"/>
<protein>
    <recommendedName>
        <fullName evidence="3">RecA family profile 1 domain-containing protein</fullName>
    </recommendedName>
</protein>
<evidence type="ECO:0000313" key="5">
    <source>
        <dbReference type="Proteomes" id="UP000053593"/>
    </source>
</evidence>
<proteinExistence type="predicted"/>
<dbReference type="GO" id="GO:0005815">
    <property type="term" value="C:microtubule organizing center"/>
    <property type="evidence" value="ECO:0007669"/>
    <property type="project" value="TreeGrafter"/>
</dbReference>
<evidence type="ECO:0000259" key="3">
    <source>
        <dbReference type="PROSITE" id="PS50162"/>
    </source>
</evidence>
<gene>
    <name evidence="4" type="ORF">GYMLUDRAFT_441129</name>
</gene>
<dbReference type="PANTHER" id="PTHR46457">
    <property type="entry name" value="DNA REPAIR PROTEIN RAD51 HOMOLOG 4"/>
    <property type="match status" value="1"/>
</dbReference>
<reference evidence="4 5" key="1">
    <citation type="submission" date="2014-04" db="EMBL/GenBank/DDBJ databases">
        <title>Evolutionary Origins and Diversification of the Mycorrhizal Mutualists.</title>
        <authorList>
            <consortium name="DOE Joint Genome Institute"/>
            <consortium name="Mycorrhizal Genomics Consortium"/>
            <person name="Kohler A."/>
            <person name="Kuo A."/>
            <person name="Nagy L.G."/>
            <person name="Floudas D."/>
            <person name="Copeland A."/>
            <person name="Barry K.W."/>
            <person name="Cichocki N."/>
            <person name="Veneault-Fourrey C."/>
            <person name="LaButti K."/>
            <person name="Lindquist E.A."/>
            <person name="Lipzen A."/>
            <person name="Lundell T."/>
            <person name="Morin E."/>
            <person name="Murat C."/>
            <person name="Riley R."/>
            <person name="Ohm R."/>
            <person name="Sun H."/>
            <person name="Tunlid A."/>
            <person name="Henrissat B."/>
            <person name="Grigoriev I.V."/>
            <person name="Hibbett D.S."/>
            <person name="Martin F."/>
        </authorList>
    </citation>
    <scope>NUCLEOTIDE SEQUENCE [LARGE SCALE GENOMIC DNA]</scope>
    <source>
        <strain evidence="4 5">FD-317 M1</strain>
    </source>
</reference>
<dbReference type="GO" id="GO:0000400">
    <property type="term" value="F:four-way junction DNA binding"/>
    <property type="evidence" value="ECO:0007669"/>
    <property type="project" value="TreeGrafter"/>
</dbReference>
<dbReference type="AlphaFoldDB" id="A0A0D0C626"/>
<dbReference type="Proteomes" id="UP000053593">
    <property type="component" value="Unassembled WGS sequence"/>
</dbReference>
<evidence type="ECO:0000256" key="2">
    <source>
        <dbReference type="ARBA" id="ARBA00023242"/>
    </source>
</evidence>
<dbReference type="GO" id="GO:0005657">
    <property type="term" value="C:replication fork"/>
    <property type="evidence" value="ECO:0007669"/>
    <property type="project" value="TreeGrafter"/>
</dbReference>
<evidence type="ECO:0000256" key="1">
    <source>
        <dbReference type="ARBA" id="ARBA00004123"/>
    </source>
</evidence>
<comment type="subcellular location">
    <subcellularLocation>
        <location evidence="1">Nucleus</location>
    </subcellularLocation>
</comment>
<dbReference type="GO" id="GO:0005524">
    <property type="term" value="F:ATP binding"/>
    <property type="evidence" value="ECO:0007669"/>
    <property type="project" value="InterPro"/>
</dbReference>
<dbReference type="GO" id="GO:0000723">
    <property type="term" value="P:telomere maintenance"/>
    <property type="evidence" value="ECO:0007669"/>
    <property type="project" value="TreeGrafter"/>
</dbReference>
<dbReference type="PANTHER" id="PTHR46457:SF1">
    <property type="entry name" value="DNA REPAIR PROTEIN RAD51 HOMOLOG 4"/>
    <property type="match status" value="1"/>
</dbReference>
<dbReference type="InterPro" id="IPR051988">
    <property type="entry name" value="HRR_RAD51_Paralog"/>
</dbReference>
<dbReference type="GO" id="GO:0000724">
    <property type="term" value="P:double-strand break repair via homologous recombination"/>
    <property type="evidence" value="ECO:0007669"/>
    <property type="project" value="TreeGrafter"/>
</dbReference>
<dbReference type="Pfam" id="PF08423">
    <property type="entry name" value="Rad51"/>
    <property type="match status" value="1"/>
</dbReference>
<dbReference type="GO" id="GO:0003697">
    <property type="term" value="F:single-stranded DNA binding"/>
    <property type="evidence" value="ECO:0007669"/>
    <property type="project" value="TreeGrafter"/>
</dbReference>
<dbReference type="EMBL" id="KN834763">
    <property type="protein sequence ID" value="KIK63536.1"/>
    <property type="molecule type" value="Genomic_DNA"/>
</dbReference>
<evidence type="ECO:0000313" key="4">
    <source>
        <dbReference type="EMBL" id="KIK63536.1"/>
    </source>
</evidence>
<dbReference type="InterPro" id="IPR027417">
    <property type="entry name" value="P-loop_NTPase"/>
</dbReference>
<keyword evidence="5" id="KW-1185">Reference proteome</keyword>
<dbReference type="GO" id="GO:0033063">
    <property type="term" value="C:Rad51B-Rad51C-Rad51D-XRCC2 complex"/>
    <property type="evidence" value="ECO:0007669"/>
    <property type="project" value="TreeGrafter"/>
</dbReference>
<dbReference type="Gene3D" id="3.40.50.300">
    <property type="entry name" value="P-loop containing nucleotide triphosphate hydrolases"/>
    <property type="match status" value="1"/>
</dbReference>
<dbReference type="GO" id="GO:0007131">
    <property type="term" value="P:reciprocal meiotic recombination"/>
    <property type="evidence" value="ECO:0007669"/>
    <property type="project" value="TreeGrafter"/>
</dbReference>
<dbReference type="HOGENOM" id="CLU_048777_0_0_1"/>
<dbReference type="InterPro" id="IPR020588">
    <property type="entry name" value="RecA_ATP-bd"/>
</dbReference>
<dbReference type="InterPro" id="IPR013632">
    <property type="entry name" value="Rad51_C"/>
</dbReference>
<organism evidence="4 5">
    <name type="scientific">Collybiopsis luxurians FD-317 M1</name>
    <dbReference type="NCBI Taxonomy" id="944289"/>
    <lineage>
        <taxon>Eukaryota</taxon>
        <taxon>Fungi</taxon>
        <taxon>Dikarya</taxon>
        <taxon>Basidiomycota</taxon>
        <taxon>Agaricomycotina</taxon>
        <taxon>Agaricomycetes</taxon>
        <taxon>Agaricomycetidae</taxon>
        <taxon>Agaricales</taxon>
        <taxon>Marasmiineae</taxon>
        <taxon>Omphalotaceae</taxon>
        <taxon>Collybiopsis</taxon>
        <taxon>Collybiopsis luxurians</taxon>
    </lineage>
</organism>
<feature type="domain" description="RecA family profile 1" evidence="3">
    <location>
        <begin position="78"/>
        <end position="250"/>
    </location>
</feature>
<dbReference type="SUPFAM" id="SSF52540">
    <property type="entry name" value="P-loop containing nucleoside triphosphate hydrolases"/>
    <property type="match status" value="1"/>
</dbReference>
<dbReference type="PROSITE" id="PS50162">
    <property type="entry name" value="RECA_2"/>
    <property type="match status" value="1"/>
</dbReference>
<dbReference type="GO" id="GO:0042148">
    <property type="term" value="P:DNA strand invasion"/>
    <property type="evidence" value="ECO:0007669"/>
    <property type="project" value="TreeGrafter"/>
</dbReference>
<accession>A0A0D0C626</accession>
<keyword evidence="2" id="KW-0539">Nucleus</keyword>